<feature type="region of interest" description="Disordered" evidence="1">
    <location>
        <begin position="1"/>
        <end position="31"/>
    </location>
</feature>
<dbReference type="HOGENOM" id="CLU_2568173_0_0_0"/>
<name>A8ZRB1_DEIGD</name>
<reference evidence="2" key="1">
    <citation type="submission" date="2007-10" db="EMBL/GenBank/DDBJ databases">
        <title>Complete sequence of Plasmid2 pDGEO02 of Deinococcus geothermalis DSM 11300.</title>
        <authorList>
            <consortium name="US DOE Joint Genome Institute"/>
            <person name="Copeland A."/>
            <person name="Lucas S."/>
            <person name="Lapidus A."/>
            <person name="Barry K."/>
            <person name="Detter J.C."/>
            <person name="Glavina del Rio T."/>
            <person name="Hammon N."/>
            <person name="Israni S."/>
            <person name="Dalin E."/>
            <person name="Tice H."/>
            <person name="Pitluck S."/>
            <person name="Brettin T."/>
            <person name="Bruce D."/>
            <person name="Han C."/>
            <person name="Tapia R."/>
            <person name="Saunders E."/>
            <person name="Gilna P."/>
            <person name="Schmutz J."/>
            <person name="Larimer F."/>
            <person name="Land M."/>
            <person name="Hauser L."/>
            <person name="Kyrpides N."/>
            <person name="Kim E."/>
            <person name="Daly M.J."/>
            <person name="Fredrickson J.K."/>
            <person name="Makarova K.S."/>
            <person name="Gaidamakova E.K."/>
            <person name="Zhai M."/>
            <person name="Richardson P."/>
        </authorList>
    </citation>
    <scope>NUCLEOTIDE SEQUENCE [LARGE SCALE GENOMIC DNA]</scope>
    <source>
        <strain evidence="2">DSM 11300</strain>
        <plasmid evidence="2">pDGEO02</plasmid>
    </source>
</reference>
<keyword evidence="2" id="KW-0614">Plasmid</keyword>
<evidence type="ECO:0000313" key="3">
    <source>
        <dbReference type="Proteomes" id="UP000002431"/>
    </source>
</evidence>
<sequence>MDGRHPGHAGQGAAAGMFTITDHRSGRTHTAPDLASARAAIQGAQEATVCDEDGVIRATTRNGIYTPCNEHGFPEKASHAA</sequence>
<proteinExistence type="predicted"/>
<dbReference type="Proteomes" id="UP000002431">
    <property type="component" value="Plasmid pDGEO02"/>
</dbReference>
<accession>A8ZRB1</accession>
<dbReference type="AlphaFoldDB" id="A8ZRB1"/>
<geneLocation type="plasmid" evidence="2 3">
    <name>pDGEO02</name>
</geneLocation>
<gene>
    <name evidence="2" type="ORF">Dgeo_2977</name>
</gene>
<protein>
    <submittedName>
        <fullName evidence="2">Uncharacterized protein</fullName>
    </submittedName>
</protein>
<dbReference type="KEGG" id="dge:Dgeo_2977"/>
<evidence type="ECO:0000256" key="1">
    <source>
        <dbReference type="SAM" id="MobiDB-lite"/>
    </source>
</evidence>
<keyword evidence="3" id="KW-1185">Reference proteome</keyword>
<evidence type="ECO:0000313" key="2">
    <source>
        <dbReference type="EMBL" id="ABW35020.1"/>
    </source>
</evidence>
<organism evidence="2 3">
    <name type="scientific">Deinococcus geothermalis (strain DSM 11300 / CIP 105573 / AG-3a)</name>
    <dbReference type="NCBI Taxonomy" id="319795"/>
    <lineage>
        <taxon>Bacteria</taxon>
        <taxon>Thermotogati</taxon>
        <taxon>Deinococcota</taxon>
        <taxon>Deinococci</taxon>
        <taxon>Deinococcales</taxon>
        <taxon>Deinococcaceae</taxon>
        <taxon>Deinococcus</taxon>
    </lineage>
</organism>
<dbReference type="EMBL" id="CP000856">
    <property type="protein sequence ID" value="ABW35020.1"/>
    <property type="molecule type" value="Genomic_DNA"/>
</dbReference>
<dbReference type="RefSeq" id="WP_012173362.1">
    <property type="nucleotide sequence ID" value="NC_009939.1"/>
</dbReference>